<dbReference type="Gene3D" id="3.30.160.60">
    <property type="entry name" value="Classic Zinc Finger"/>
    <property type="match status" value="1"/>
</dbReference>
<evidence type="ECO:0000256" key="10">
    <source>
        <dbReference type="ARBA" id="ARBA00022833"/>
    </source>
</evidence>
<evidence type="ECO:0000256" key="15">
    <source>
        <dbReference type="PROSITE-ProRule" id="PRU01256"/>
    </source>
</evidence>
<feature type="compositionally biased region" description="Basic and acidic residues" evidence="16">
    <location>
        <begin position="301"/>
        <end position="313"/>
    </location>
</feature>
<dbReference type="GO" id="GO:0006281">
    <property type="term" value="P:DNA repair"/>
    <property type="evidence" value="ECO:0007669"/>
    <property type="project" value="UniProtKB-KW"/>
</dbReference>
<keyword evidence="8 15" id="KW-0863">Zinc-finger</keyword>
<evidence type="ECO:0000256" key="2">
    <source>
        <dbReference type="ARBA" id="ARBA00004286"/>
    </source>
</evidence>
<feature type="compositionally biased region" description="Low complexity" evidence="16">
    <location>
        <begin position="291"/>
        <end position="300"/>
    </location>
</feature>
<feature type="compositionally biased region" description="Polar residues" evidence="16">
    <location>
        <begin position="42"/>
        <end position="55"/>
    </location>
</feature>
<evidence type="ECO:0000256" key="16">
    <source>
        <dbReference type="SAM" id="MobiDB-lite"/>
    </source>
</evidence>
<dbReference type="GO" id="GO:0005694">
    <property type="term" value="C:chromosome"/>
    <property type="evidence" value="ECO:0007669"/>
    <property type="project" value="UniProtKB-SubCell"/>
</dbReference>
<name>A0A0X3NKG8_SCHSO</name>
<reference evidence="18" key="1">
    <citation type="submission" date="2016-01" db="EMBL/GenBank/DDBJ databases">
        <title>Reference transcriptome for the parasite Schistocephalus solidus: insights into the molecular evolution of parasitism.</title>
        <authorList>
            <person name="Hebert F.O."/>
            <person name="Grambauer S."/>
            <person name="Barber I."/>
            <person name="Landry C.R."/>
            <person name="Aubin-Horth N."/>
        </authorList>
    </citation>
    <scope>NUCLEOTIDE SEQUENCE</scope>
</reference>
<evidence type="ECO:0000256" key="3">
    <source>
        <dbReference type="ARBA" id="ARBA00010724"/>
    </source>
</evidence>
<dbReference type="Pfam" id="PF22934">
    <property type="entry name" value="SPRTN_ZBD"/>
    <property type="match status" value="1"/>
</dbReference>
<keyword evidence="10" id="KW-0862">Zinc</keyword>
<dbReference type="SMART" id="SM00731">
    <property type="entry name" value="SprT"/>
    <property type="match status" value="1"/>
</dbReference>
<dbReference type="GO" id="GO:0003697">
    <property type="term" value="F:single-stranded DNA binding"/>
    <property type="evidence" value="ECO:0007669"/>
    <property type="project" value="InterPro"/>
</dbReference>
<dbReference type="GO" id="GO:0008270">
    <property type="term" value="F:zinc ion binding"/>
    <property type="evidence" value="ECO:0007669"/>
    <property type="project" value="UniProtKB-KW"/>
</dbReference>
<organism evidence="18">
    <name type="scientific">Schistocephalus solidus</name>
    <name type="common">Tapeworm</name>
    <dbReference type="NCBI Taxonomy" id="70667"/>
    <lineage>
        <taxon>Eukaryota</taxon>
        <taxon>Metazoa</taxon>
        <taxon>Spiralia</taxon>
        <taxon>Lophotrochozoa</taxon>
        <taxon>Platyhelminthes</taxon>
        <taxon>Cestoda</taxon>
        <taxon>Eucestoda</taxon>
        <taxon>Diphyllobothriidea</taxon>
        <taxon>Diphyllobothriidae</taxon>
        <taxon>Schistocephalus</taxon>
    </lineage>
</organism>
<keyword evidence="7 15" id="KW-0227">DNA damage</keyword>
<proteinExistence type="inferred from homology"/>
<accession>A0A0X3NKG8</accession>
<evidence type="ECO:0000256" key="4">
    <source>
        <dbReference type="ARBA" id="ARBA00022454"/>
    </source>
</evidence>
<dbReference type="PANTHER" id="PTHR21220">
    <property type="entry name" value="DNA-DEPENDENT METALLOPROTEASE SPRTN"/>
    <property type="match status" value="1"/>
</dbReference>
<evidence type="ECO:0000256" key="11">
    <source>
        <dbReference type="ARBA" id="ARBA00023049"/>
    </source>
</evidence>
<evidence type="ECO:0000256" key="14">
    <source>
        <dbReference type="ARBA" id="ARBA00030396"/>
    </source>
</evidence>
<feature type="compositionally biased region" description="Basic and acidic residues" evidence="16">
    <location>
        <begin position="253"/>
        <end position="267"/>
    </location>
</feature>
<evidence type="ECO:0000256" key="12">
    <source>
        <dbReference type="ARBA" id="ARBA00023204"/>
    </source>
</evidence>
<protein>
    <recommendedName>
        <fullName evidence="14">Protein with SprT-like domain at the N terminus</fullName>
    </recommendedName>
</protein>
<evidence type="ECO:0000256" key="8">
    <source>
        <dbReference type="ARBA" id="ARBA00022771"/>
    </source>
</evidence>
<dbReference type="EMBL" id="GEEE01022612">
    <property type="protein sequence ID" value="JAP40613.1"/>
    <property type="molecule type" value="Transcribed_RNA"/>
</dbReference>
<keyword evidence="4" id="KW-0158">Chromosome</keyword>
<dbReference type="InterPro" id="IPR006642">
    <property type="entry name" value="Rad18_UBZ4"/>
</dbReference>
<keyword evidence="12 15" id="KW-0234">DNA repair</keyword>
<dbReference type="AlphaFoldDB" id="A0A0X3NKG8"/>
<dbReference type="InterPro" id="IPR044245">
    <property type="entry name" value="Spartan"/>
</dbReference>
<evidence type="ECO:0000256" key="1">
    <source>
        <dbReference type="ARBA" id="ARBA00004123"/>
    </source>
</evidence>
<keyword evidence="11" id="KW-0482">Metalloprotease</keyword>
<gene>
    <name evidence="18" type="primary">SPRTN</name>
    <name evidence="18" type="ORF">TR112808</name>
</gene>
<keyword evidence="6" id="KW-0479">Metal-binding</keyword>
<dbReference type="GO" id="GO:0031593">
    <property type="term" value="F:polyubiquitin modification-dependent protein binding"/>
    <property type="evidence" value="ECO:0007669"/>
    <property type="project" value="TreeGrafter"/>
</dbReference>
<evidence type="ECO:0000256" key="7">
    <source>
        <dbReference type="ARBA" id="ARBA00022763"/>
    </source>
</evidence>
<evidence type="ECO:0000256" key="13">
    <source>
        <dbReference type="ARBA" id="ARBA00023242"/>
    </source>
</evidence>
<feature type="region of interest" description="Disordered" evidence="16">
    <location>
        <begin position="253"/>
        <end position="330"/>
    </location>
</feature>
<dbReference type="PROSITE" id="PS51908">
    <property type="entry name" value="ZF_UBZ4"/>
    <property type="match status" value="1"/>
</dbReference>
<dbReference type="InterPro" id="IPR006640">
    <property type="entry name" value="SprT-like_domain"/>
</dbReference>
<dbReference type="EMBL" id="GEEE01023090">
    <property type="protein sequence ID" value="JAP40135.1"/>
    <property type="molecule type" value="Transcribed_RNA"/>
</dbReference>
<dbReference type="InterPro" id="IPR055220">
    <property type="entry name" value="SPRTN_ZBD"/>
</dbReference>
<feature type="region of interest" description="Disordered" evidence="16">
    <location>
        <begin position="31"/>
        <end position="55"/>
    </location>
</feature>
<dbReference type="PANTHER" id="PTHR21220:SF0">
    <property type="entry name" value="DNA-DEPENDENT METALLOPROTEASE SPRTN"/>
    <property type="match status" value="1"/>
</dbReference>
<evidence type="ECO:0000256" key="5">
    <source>
        <dbReference type="ARBA" id="ARBA00022670"/>
    </source>
</evidence>
<dbReference type="GO" id="GO:0004222">
    <property type="term" value="F:metalloendopeptidase activity"/>
    <property type="evidence" value="ECO:0007669"/>
    <property type="project" value="InterPro"/>
</dbReference>
<keyword evidence="5" id="KW-0645">Protease</keyword>
<evidence type="ECO:0000256" key="6">
    <source>
        <dbReference type="ARBA" id="ARBA00022723"/>
    </source>
</evidence>
<feature type="domain" description="UBZ4-type" evidence="17">
    <location>
        <begin position="380"/>
        <end position="405"/>
    </location>
</feature>
<keyword evidence="13" id="KW-0539">Nucleus</keyword>
<dbReference type="GO" id="GO:0006508">
    <property type="term" value="P:proteolysis"/>
    <property type="evidence" value="ECO:0007669"/>
    <property type="project" value="UniProtKB-KW"/>
</dbReference>
<evidence type="ECO:0000259" key="17">
    <source>
        <dbReference type="PROSITE" id="PS51908"/>
    </source>
</evidence>
<sequence length="405" mass="45338">MWNNDEVENISAVHPEAVNASNLLTSAMPIQKNMKRSKSRQSENSSPIKTRTLENSTCENKDAACELSIVDPIWQNIDPTPDIRALFTQFDEQFFEKRLTSVEVRWSPRMTLCAGMCVYEGRGGLCSVRLSEPLLKFRPRSDLVETLLHEMIHAYLFITENNRDRDGHGPNFRAHMNRINKIAKTNITVYHSFHDEVNSYRVHWWQCNGICSKKPPYFGLVRRAVNRAPGPNDTWWSEHQLICSGQFIKIKEPENARKKTKSDKLDSKSSSSNGPSSQLQNGPDIRSFFGSTSSQPSSTTERAETSSKGKTAEQELDSGETTPDPPHCRPTVVPFSGVGQVLGGSTVNRYQSRLLALTNAPATVSPPLPLDTGAADHTEMVVCPVCDKSYPMISLNDHLDRCLDT</sequence>
<evidence type="ECO:0000313" key="18">
    <source>
        <dbReference type="EMBL" id="JAP40135.1"/>
    </source>
</evidence>
<dbReference type="SMART" id="SM00734">
    <property type="entry name" value="ZnF_Rad18"/>
    <property type="match status" value="1"/>
</dbReference>
<comment type="subcellular location">
    <subcellularLocation>
        <location evidence="2">Chromosome</location>
    </subcellularLocation>
    <subcellularLocation>
        <location evidence="1">Nucleus</location>
    </subcellularLocation>
</comment>
<comment type="similarity">
    <text evidence="3">Belongs to the Spartan family.</text>
</comment>
<keyword evidence="9" id="KW-0378">Hydrolase</keyword>
<dbReference type="GO" id="GO:0005634">
    <property type="term" value="C:nucleus"/>
    <property type="evidence" value="ECO:0007669"/>
    <property type="project" value="UniProtKB-SubCell"/>
</dbReference>
<dbReference type="Pfam" id="PF10263">
    <property type="entry name" value="SprT-like"/>
    <property type="match status" value="1"/>
</dbReference>
<evidence type="ECO:0000256" key="9">
    <source>
        <dbReference type="ARBA" id="ARBA00022801"/>
    </source>
</evidence>
<feature type="compositionally biased region" description="Low complexity" evidence="16">
    <location>
        <begin position="268"/>
        <end position="282"/>
    </location>
</feature>